<evidence type="ECO:0000313" key="2">
    <source>
        <dbReference type="Proteomes" id="UP000078200"/>
    </source>
</evidence>
<dbReference type="InterPro" id="IPR011990">
    <property type="entry name" value="TPR-like_helical_dom_sf"/>
</dbReference>
<protein>
    <submittedName>
        <fullName evidence="1">Uncharacterized protein</fullName>
    </submittedName>
</protein>
<dbReference type="AlphaFoldDB" id="A0A1A9VWG5"/>
<sequence length="491" mass="57565">MNNNKEKTIDCELWGVQQGEDIIGYKECRRFIGSLYEVLLKEMIEEGCELCAMFFVQLTERECDLCERNYISFFVRNKYPKLCVKLSEKAILAESVAKTETYCGGTQCLEILYEMLLILERYKDLDWLLHKLFLIAAYVSENLIKAKSRFILTKIYCKFGNYLLRQGQTMRKAMDYFMKALELSRCELWLAGDLSPNSPNSTLHDYVAVQLTKTLIAISKTIDEPLEGRSLIRKTFLLLAETDYMRYGLLFVEAILLEVHYLMDIEKYMNAMALLQYLEKHLFTIYGVDNIRITCTLLIQKGRCYEKLKERRKALMKFNECRLLALRYKFNDIAGKAYLEIGKIYEKYTKNHDEAAYCYHESLKHFASTSDKNKAGKYALARLKAREVFPALMHNIKNSNFNRISFCKLYDWKNCAIPLIDKPSISAYFIGEDEEIPLFDEMFEETDDDYQNIIPTNDTILRSDGSVIIKDTTLFRYLSHFVRNPKIPYIM</sequence>
<keyword evidence="2" id="KW-1185">Reference proteome</keyword>
<dbReference type="Proteomes" id="UP000078200">
    <property type="component" value="Unassembled WGS sequence"/>
</dbReference>
<dbReference type="VEuPathDB" id="VectorBase:GAUT049920"/>
<reference evidence="1" key="1">
    <citation type="submission" date="2020-05" db="UniProtKB">
        <authorList>
            <consortium name="EnsemblMetazoa"/>
        </authorList>
    </citation>
    <scope>IDENTIFICATION</scope>
    <source>
        <strain evidence="1">TTRI</strain>
    </source>
</reference>
<name>A0A1A9VWG5_GLOAU</name>
<accession>A0A1A9VWG5</accession>
<dbReference type="EnsemblMetazoa" id="GAUT049920-RA">
    <property type="protein sequence ID" value="GAUT049920-PA"/>
    <property type="gene ID" value="GAUT049920"/>
</dbReference>
<organism evidence="1 2">
    <name type="scientific">Glossina austeni</name>
    <name type="common">Savannah tsetse fly</name>
    <dbReference type="NCBI Taxonomy" id="7395"/>
    <lineage>
        <taxon>Eukaryota</taxon>
        <taxon>Metazoa</taxon>
        <taxon>Ecdysozoa</taxon>
        <taxon>Arthropoda</taxon>
        <taxon>Hexapoda</taxon>
        <taxon>Insecta</taxon>
        <taxon>Pterygota</taxon>
        <taxon>Neoptera</taxon>
        <taxon>Endopterygota</taxon>
        <taxon>Diptera</taxon>
        <taxon>Brachycera</taxon>
        <taxon>Muscomorpha</taxon>
        <taxon>Hippoboscoidea</taxon>
        <taxon>Glossinidae</taxon>
        <taxon>Glossina</taxon>
    </lineage>
</organism>
<evidence type="ECO:0000313" key="1">
    <source>
        <dbReference type="EnsemblMetazoa" id="GAUT049920-PA"/>
    </source>
</evidence>
<proteinExistence type="predicted"/>
<dbReference type="SUPFAM" id="SSF48452">
    <property type="entry name" value="TPR-like"/>
    <property type="match status" value="1"/>
</dbReference>